<dbReference type="RefSeq" id="WP_199019255.1">
    <property type="nucleotide sequence ID" value="NZ_JAELUP010000038.1"/>
</dbReference>
<keyword evidence="2" id="KW-1185">Reference proteome</keyword>
<dbReference type="Proteomes" id="UP000640274">
    <property type="component" value="Unassembled WGS sequence"/>
</dbReference>
<protein>
    <submittedName>
        <fullName evidence="1">Uncharacterized protein</fullName>
    </submittedName>
</protein>
<accession>A0A934J7B7</accession>
<name>A0A934J7B7_9BACL</name>
<organism evidence="1 2">
    <name type="scientific">Paenibacillus roseus</name>
    <dbReference type="NCBI Taxonomy" id="2798579"/>
    <lineage>
        <taxon>Bacteria</taxon>
        <taxon>Bacillati</taxon>
        <taxon>Bacillota</taxon>
        <taxon>Bacilli</taxon>
        <taxon>Bacillales</taxon>
        <taxon>Paenibacillaceae</taxon>
        <taxon>Paenibacillus</taxon>
    </lineage>
</organism>
<evidence type="ECO:0000313" key="1">
    <source>
        <dbReference type="EMBL" id="MBJ6361700.1"/>
    </source>
</evidence>
<dbReference type="EMBL" id="JAELUP010000038">
    <property type="protein sequence ID" value="MBJ6361700.1"/>
    <property type="molecule type" value="Genomic_DNA"/>
</dbReference>
<dbReference type="AlphaFoldDB" id="A0A934J7B7"/>
<proteinExistence type="predicted"/>
<gene>
    <name evidence="1" type="ORF">JFN88_10380</name>
</gene>
<sequence length="75" mass="8170">MEDSKGFVAFPAEVLYPGGGNKRQYYNQLSDSVKSGVGFPSGTTVQTAWISSQEDPKTFSTELHNDGIRSGLLNR</sequence>
<evidence type="ECO:0000313" key="2">
    <source>
        <dbReference type="Proteomes" id="UP000640274"/>
    </source>
</evidence>
<reference evidence="1" key="1">
    <citation type="submission" date="2020-12" db="EMBL/GenBank/DDBJ databases">
        <authorList>
            <person name="Huq M.A."/>
        </authorList>
    </citation>
    <scope>NUCLEOTIDE SEQUENCE</scope>
    <source>
        <strain evidence="1">MAHUQ-46</strain>
    </source>
</reference>
<comment type="caution">
    <text evidence="1">The sequence shown here is derived from an EMBL/GenBank/DDBJ whole genome shotgun (WGS) entry which is preliminary data.</text>
</comment>